<evidence type="ECO:0000313" key="1">
    <source>
        <dbReference type="EMBL" id="OMJ18354.1"/>
    </source>
</evidence>
<gene>
    <name evidence="1" type="ORF">AYI70_g5399</name>
</gene>
<protein>
    <submittedName>
        <fullName evidence="1">Uncharacterized protein</fullName>
    </submittedName>
</protein>
<name>A0A1R1XUR2_9FUNG</name>
<dbReference type="AlphaFoldDB" id="A0A1R1XUR2"/>
<proteinExistence type="predicted"/>
<evidence type="ECO:0000313" key="2">
    <source>
        <dbReference type="Proteomes" id="UP000187283"/>
    </source>
</evidence>
<reference evidence="1 2" key="1">
    <citation type="submission" date="2017-01" db="EMBL/GenBank/DDBJ databases">
        <authorList>
            <person name="Mah S.A."/>
            <person name="Swanson W.J."/>
            <person name="Moy G.W."/>
            <person name="Vacquier V.D."/>
        </authorList>
    </citation>
    <scope>NUCLEOTIDE SEQUENCE [LARGE SCALE GENOMIC DNA]</scope>
    <source>
        <strain evidence="1 2">GSMNP</strain>
    </source>
</reference>
<accession>A0A1R1XUR2</accession>
<dbReference type="EMBL" id="LSSN01001777">
    <property type="protein sequence ID" value="OMJ18354.1"/>
    <property type="molecule type" value="Genomic_DNA"/>
</dbReference>
<organism evidence="1 2">
    <name type="scientific">Smittium culicis</name>
    <dbReference type="NCBI Taxonomy" id="133412"/>
    <lineage>
        <taxon>Eukaryota</taxon>
        <taxon>Fungi</taxon>
        <taxon>Fungi incertae sedis</taxon>
        <taxon>Zoopagomycota</taxon>
        <taxon>Kickxellomycotina</taxon>
        <taxon>Harpellomycetes</taxon>
        <taxon>Harpellales</taxon>
        <taxon>Legeriomycetaceae</taxon>
        <taxon>Smittium</taxon>
    </lineage>
</organism>
<keyword evidence="2" id="KW-1185">Reference proteome</keyword>
<comment type="caution">
    <text evidence="1">The sequence shown here is derived from an EMBL/GenBank/DDBJ whole genome shotgun (WGS) entry which is preliminary data.</text>
</comment>
<dbReference type="Proteomes" id="UP000187283">
    <property type="component" value="Unassembled WGS sequence"/>
</dbReference>
<sequence>MEPQTGETEHQHKEAVDVVLFTEAQECGSTTGDSLLKQNNYTLLCQEIRDKNFFGTAVINAKVPVSSIKCIFCLKEI</sequence>